<sequence length="2271" mass="259407">MSDSNCIENLGQILKADCLLKKKGINFINKEDYENFVTYEELYSRALNVLACLQNKGIKAGDELIFQINDSEMFLNTFWACIIGGIIAVPIAVGNNKEHRLSLCKIWSILKNPFLITDERGDDNLKKGAYEAEYMDVLLEIDKNAIIISEINNNNFGIKYNSKLNDIALIQFSSGSTGEPKGVVLTHENLIINTKATNNALMTTADDSLLSWMPLTHDMGLICIHIAGVMAGISQHIMSTSLFISNPTIWLKKASEYKVTQLYSPNFGYKHFLDFFHQNKAIGWDLSNVRFILNGAEPISFEVCNLFNTTMEEFGLKRKTMVLGYGLAEATVVVSCAPVGEEVRVSYLDRLLLNIGGKVKEIATCDNSKAIAFLDVGYPINDCYVRIADEDDRALEDDTIGYTQISGKNVTRGYYGDLEATQKVITEDNWFNTGDLGFMRNGRITITGRAKDIIFVNGQNYYPYDIERVAEELEEIELGKIAACGVKSNSSDKVEIILFVLFRKEIKDFIPIATKLKSLINSEMGLDIKDVVPVKEIPKTTSGKVKRYKLGRMYQDGEFTLLIKEMENIFESSRLNVVIDYPTNDSEKIILGIWNEVLDNKYIGINDNFFEIGGNSIRLIQVVDKIEKRFNTTINVSEFVENNTIAKLYKLILNGKSTYNRAKYPERITDLENISNSFALTDIQMAYLIGRHEQFEMGGISTHFYIEIETLLNIKRLNKALQKVIKRHPMMRTIVLSEGNQKILENVPEYEIIIDNLNGLSSEEQETIIGKERDRLSHYVFRTEQWPLFEFKALTISKEKSYLCISMDMLIADGASIQILGKELIDFYNNENLKLNDIKFNFRDYVLACQELKKSTVYEEDKNFWMNKLEDFPQAPSLPMKQDPANIKKPRFNRLKKIFDNNSWDRFKVIAKKNNVIPSAILCAIYAEVLAYWSNQPKMTINLTGFNRYPFNKDVNNIIGDFTTVMLVDIDMESGFSFWERVKKLQKKIFIALDHRHYDGVELIREIAKNNNMGVKAVMPIVFTSMLFNDTRDAWSEIGESKFGISQTSQVFIDNQIMDINGCLSITWDYVEQLFDKDVIEPMFEQFTNLITSIVANEDICGFKLSCEHSKLIEKYNDTNNEFIPTTLQKLFIEQVNKTPQNIAIEYENDKITYSELHQKSNKIAHFLHDQNIGSGDIVGVLAYRCIDTIVNIMGILKSGAAYVPIEPEYPENRKKFIISDAKCKITLEPNFYTKNNIEAFPEDNIDLINKPEDIAYVIYTSGSTGKPKGVVITHKAVTNTIIDINNKFNVNENDKIMGISSMCFDLSVYDIFGALSSGAALVLVKDQRDVVNLVKTVEDHKVTIWNSAPAVLDLAIDSIAYDFPEKNQKQYFWSPMFQWSFIGNQLYVGNKTYPGNVGNLFPKLYFISQNGITLKSMHREFPSIDILTLDSIFNKFVDDKIFIDSILTPEELFTTQSNLFDNPYGEKLRFDPEEYEKYKKAQQRRIFEHANGRKYLLRQTRKFPKFINNRETHRIFREDKFIPFSEFAQLLSVFRGIGKDGNTKFYYPSSGGLYSLDVFVYVKENRIESVKAGLYYYNPIENSITLVNEGNFITENEHYHGNRSIFNSSAFSIFLVYNAEANMPKYNTSGYFYACIDTGIMVSTLTQAAELLNIGLCSIGSMFFEKVRDYFCLNKNSVLMHTIEGGMKVNGTSDDIWNNFEEYNSKCALVEATVSIDTLDKNYMNENVTQQKVIDIKKLSNKCAESLRLILLSGDWIPSNLPEKTRNHYPNSEIISLGGATEGSIWSIFYPIKEVKSEWNSIPYGYPLQNQRFYVLNYENKLCPIGVKGELCIAGTGLAKKYLNDKEKTKKAFIDHNKLGRLYKTGDYGIMHKEGYIEFIGRKDYQVKIRGYRVEMGEIEHLLMKHKEINNAILIDCTDPQGKKSLCAYIVSNKDIPVSVLREYLSNDLPVYMIPAHFVYLNTIPLTPNGKVDRKSLPEPDFSIDYGTEFIEPTSDIEEELTNVWKNILNIDKIGLNDNFFELGGSSASLIRAHSNIEKLYPGKLGITDLFAYPTISKLAEFINKKKSISIKDIGIELVKFPEEYIVKEKSLEAYSDFKFDIKGDMLESIKNIAMLENISTGDILLSVYIYMFSEISKSQQVVVQLVNKNQGQALNLSVDLDKLRNLSDLFKEVSTMKVNSYGNLYSISDISKIGIHKDKNSILPLFYDSKLISINSDLLDTFDIIVGISELSDYVVFTCEYNANKLRKEKVKDMLSLYLKIIEAVIIKY</sequence>
<gene>
    <name evidence="9" type="ORF">E4V82_22705</name>
</gene>
<evidence type="ECO:0000256" key="4">
    <source>
        <dbReference type="ARBA" id="ARBA00022553"/>
    </source>
</evidence>
<comment type="pathway">
    <text evidence="2">Siderophore biosynthesis.</text>
</comment>
<dbReference type="PROSITE" id="PS50075">
    <property type="entry name" value="CARRIER"/>
    <property type="match status" value="2"/>
</dbReference>
<keyword evidence="7" id="KW-1133">Transmembrane helix</keyword>
<dbReference type="PANTHER" id="PTHR45527">
    <property type="entry name" value="NONRIBOSOMAL PEPTIDE SYNTHETASE"/>
    <property type="match status" value="1"/>
</dbReference>
<dbReference type="GO" id="GO:0044550">
    <property type="term" value="P:secondary metabolite biosynthetic process"/>
    <property type="evidence" value="ECO:0007669"/>
    <property type="project" value="TreeGrafter"/>
</dbReference>
<dbReference type="InterPro" id="IPR020845">
    <property type="entry name" value="AMP-binding_CS"/>
</dbReference>
<dbReference type="FunFam" id="3.30.559.30:FF:000006">
    <property type="entry name" value="Yersiniabactin polyketide/non-ribosomal peptide synthetase"/>
    <property type="match status" value="1"/>
</dbReference>
<dbReference type="Pfam" id="PF00550">
    <property type="entry name" value="PP-binding"/>
    <property type="match status" value="2"/>
</dbReference>
<dbReference type="GO" id="GO:0043041">
    <property type="term" value="P:amino acid activation for nonribosomal peptide biosynthetic process"/>
    <property type="evidence" value="ECO:0007669"/>
    <property type="project" value="TreeGrafter"/>
</dbReference>
<reference evidence="9 10" key="1">
    <citation type="journal article" date="2019" name="Lett. Appl. Microbiol.">
        <title>A case of 'blown pack' spoilage of vacuum-packaged pork likely associated with Clostridium estertheticum in Canada.</title>
        <authorList>
            <person name="Zhang P."/>
            <person name="Ward P."/>
            <person name="McMullen L.M."/>
            <person name="Yang X."/>
        </authorList>
    </citation>
    <scope>NUCLEOTIDE SEQUENCE [LARGE SCALE GENOMIC DNA]</scope>
    <source>
        <strain evidence="9 10">MA19</strain>
    </source>
</reference>
<dbReference type="PROSITE" id="PS00012">
    <property type="entry name" value="PHOSPHOPANTETHEINE"/>
    <property type="match status" value="1"/>
</dbReference>
<evidence type="ECO:0000256" key="6">
    <source>
        <dbReference type="ARBA" id="ARBA00023194"/>
    </source>
</evidence>
<dbReference type="Gene3D" id="3.30.559.10">
    <property type="entry name" value="Chloramphenicol acetyltransferase-like domain"/>
    <property type="match status" value="1"/>
</dbReference>
<keyword evidence="6" id="KW-0045">Antibiotic biosynthesis</keyword>
<dbReference type="SUPFAM" id="SSF56801">
    <property type="entry name" value="Acetyl-CoA synthetase-like"/>
    <property type="match status" value="2"/>
</dbReference>
<name>A0A5N7IUU3_9CLOT</name>
<dbReference type="Gene3D" id="3.30.559.30">
    <property type="entry name" value="Nonribosomal peptide synthetase, condensation domain"/>
    <property type="match status" value="1"/>
</dbReference>
<dbReference type="InterPro" id="IPR020051">
    <property type="entry name" value="SagB-type_dehydrogenase"/>
</dbReference>
<protein>
    <submittedName>
        <fullName evidence="9">SagB/ThcOx family dehydrogenase</fullName>
    </submittedName>
</protein>
<evidence type="ECO:0000256" key="1">
    <source>
        <dbReference type="ARBA" id="ARBA00001957"/>
    </source>
</evidence>
<comment type="cofactor">
    <cofactor evidence="1">
        <name>pantetheine 4'-phosphate</name>
        <dbReference type="ChEBI" id="CHEBI:47942"/>
    </cofactor>
</comment>
<keyword evidence="4" id="KW-0597">Phosphoprotein</keyword>
<dbReference type="RefSeq" id="WP_152754018.1">
    <property type="nucleotide sequence ID" value="NZ_SPSE01000054.1"/>
</dbReference>
<dbReference type="PROSITE" id="PS00455">
    <property type="entry name" value="AMP_BINDING"/>
    <property type="match status" value="2"/>
</dbReference>
<dbReference type="GO" id="GO:0031177">
    <property type="term" value="F:phosphopantetheine binding"/>
    <property type="evidence" value="ECO:0007669"/>
    <property type="project" value="TreeGrafter"/>
</dbReference>
<dbReference type="GO" id="GO:0008610">
    <property type="term" value="P:lipid biosynthetic process"/>
    <property type="evidence" value="ECO:0007669"/>
    <property type="project" value="UniProtKB-ARBA"/>
</dbReference>
<feature type="domain" description="Carrier" evidence="8">
    <location>
        <begin position="1993"/>
        <end position="2068"/>
    </location>
</feature>
<dbReference type="Gene3D" id="1.10.1200.10">
    <property type="entry name" value="ACP-like"/>
    <property type="match status" value="2"/>
</dbReference>
<dbReference type="Pfam" id="PF00881">
    <property type="entry name" value="Nitroreductase"/>
    <property type="match status" value="1"/>
</dbReference>
<dbReference type="Gene3D" id="3.40.50.12780">
    <property type="entry name" value="N-terminal domain of ligase-like"/>
    <property type="match status" value="3"/>
</dbReference>
<dbReference type="Pfam" id="PF00501">
    <property type="entry name" value="AMP-binding"/>
    <property type="match status" value="3"/>
</dbReference>
<dbReference type="FunFam" id="3.30.559.10:FF:000023">
    <property type="entry name" value="Non-ribosomal peptide synthetase"/>
    <property type="match status" value="1"/>
</dbReference>
<dbReference type="InterPro" id="IPR057737">
    <property type="entry name" value="Condensation_MtbB-like"/>
</dbReference>
<dbReference type="SUPFAM" id="SSF47336">
    <property type="entry name" value="ACP-like"/>
    <property type="match status" value="2"/>
</dbReference>
<evidence type="ECO:0000256" key="2">
    <source>
        <dbReference type="ARBA" id="ARBA00004924"/>
    </source>
</evidence>
<dbReference type="InterPro" id="IPR036736">
    <property type="entry name" value="ACP-like_sf"/>
</dbReference>
<dbReference type="InterPro" id="IPR000873">
    <property type="entry name" value="AMP-dep_synth/lig_dom"/>
</dbReference>
<keyword evidence="3" id="KW-0596">Phosphopantetheine</keyword>
<dbReference type="InterPro" id="IPR029479">
    <property type="entry name" value="Nitroreductase"/>
</dbReference>
<dbReference type="CDD" id="cd02142">
    <property type="entry name" value="McbC_SagB-like_oxidoreductase"/>
    <property type="match status" value="1"/>
</dbReference>
<dbReference type="GO" id="GO:0005737">
    <property type="term" value="C:cytoplasm"/>
    <property type="evidence" value="ECO:0007669"/>
    <property type="project" value="TreeGrafter"/>
</dbReference>
<keyword evidence="7" id="KW-0472">Membrane</keyword>
<dbReference type="FunFam" id="3.30.300.30:FF:000010">
    <property type="entry name" value="Enterobactin synthetase component F"/>
    <property type="match status" value="1"/>
</dbReference>
<dbReference type="InterPro" id="IPR001242">
    <property type="entry name" value="Condensation_dom"/>
</dbReference>
<evidence type="ECO:0000256" key="7">
    <source>
        <dbReference type="SAM" id="Phobius"/>
    </source>
</evidence>
<evidence type="ECO:0000259" key="8">
    <source>
        <dbReference type="PROSITE" id="PS50075"/>
    </source>
</evidence>
<accession>A0A5N7IUU3</accession>
<dbReference type="PANTHER" id="PTHR45527:SF10">
    <property type="entry name" value="PYOCHELIN SYNTHASE PCHF"/>
    <property type="match status" value="1"/>
</dbReference>
<dbReference type="SUPFAM" id="SSF52777">
    <property type="entry name" value="CoA-dependent acyltransferases"/>
    <property type="match status" value="2"/>
</dbReference>
<dbReference type="InterPro" id="IPR009081">
    <property type="entry name" value="PP-bd_ACP"/>
</dbReference>
<dbReference type="SUPFAM" id="SSF55469">
    <property type="entry name" value="FMN-dependent nitroreductase-like"/>
    <property type="match status" value="1"/>
</dbReference>
<organism evidence="9 10">
    <name type="scientific">Clostridium estertheticum</name>
    <dbReference type="NCBI Taxonomy" id="238834"/>
    <lineage>
        <taxon>Bacteria</taxon>
        <taxon>Bacillati</taxon>
        <taxon>Bacillota</taxon>
        <taxon>Clostridia</taxon>
        <taxon>Eubacteriales</taxon>
        <taxon>Clostridiaceae</taxon>
        <taxon>Clostridium</taxon>
    </lineage>
</organism>
<evidence type="ECO:0000256" key="5">
    <source>
        <dbReference type="ARBA" id="ARBA00022598"/>
    </source>
</evidence>
<dbReference type="GO" id="GO:0016491">
    <property type="term" value="F:oxidoreductase activity"/>
    <property type="evidence" value="ECO:0007669"/>
    <property type="project" value="InterPro"/>
</dbReference>
<evidence type="ECO:0000313" key="9">
    <source>
        <dbReference type="EMBL" id="MPQ64879.1"/>
    </source>
</evidence>
<dbReference type="Pfam" id="PF00668">
    <property type="entry name" value="Condensation"/>
    <property type="match status" value="1"/>
</dbReference>
<dbReference type="Proteomes" id="UP000342249">
    <property type="component" value="Unassembled WGS sequence"/>
</dbReference>
<proteinExistence type="predicted"/>
<dbReference type="EMBL" id="SPSF01000056">
    <property type="protein sequence ID" value="MPQ64879.1"/>
    <property type="molecule type" value="Genomic_DNA"/>
</dbReference>
<dbReference type="GO" id="GO:0016874">
    <property type="term" value="F:ligase activity"/>
    <property type="evidence" value="ECO:0007669"/>
    <property type="project" value="UniProtKB-KW"/>
</dbReference>
<dbReference type="InterPro" id="IPR000415">
    <property type="entry name" value="Nitroreductase-like"/>
</dbReference>
<dbReference type="CDD" id="cd19535">
    <property type="entry name" value="Cyc_NRPS"/>
    <property type="match status" value="1"/>
</dbReference>
<dbReference type="PRINTS" id="PR00154">
    <property type="entry name" value="AMPBINDING"/>
</dbReference>
<dbReference type="InterPro" id="IPR045851">
    <property type="entry name" value="AMP-bd_C_sf"/>
</dbReference>
<dbReference type="InterPro" id="IPR020459">
    <property type="entry name" value="AMP-binding"/>
</dbReference>
<feature type="transmembrane region" description="Helical" evidence="7">
    <location>
        <begin position="73"/>
        <end position="93"/>
    </location>
</feature>
<dbReference type="InterPro" id="IPR006162">
    <property type="entry name" value="Ppantetheine_attach_site"/>
</dbReference>
<evidence type="ECO:0000256" key="3">
    <source>
        <dbReference type="ARBA" id="ARBA00022450"/>
    </source>
</evidence>
<dbReference type="Pfam" id="PF13193">
    <property type="entry name" value="AMP-binding_C"/>
    <property type="match status" value="1"/>
</dbReference>
<evidence type="ECO:0000313" key="10">
    <source>
        <dbReference type="Proteomes" id="UP000342249"/>
    </source>
</evidence>
<dbReference type="GO" id="GO:0017000">
    <property type="term" value="P:antibiotic biosynthetic process"/>
    <property type="evidence" value="ECO:0007669"/>
    <property type="project" value="UniProtKB-KW"/>
</dbReference>
<dbReference type="InterPro" id="IPR023213">
    <property type="entry name" value="CAT-like_dom_sf"/>
</dbReference>
<dbReference type="NCBIfam" id="TIGR03605">
    <property type="entry name" value="antibiot_sagB"/>
    <property type="match status" value="1"/>
</dbReference>
<dbReference type="Gene3D" id="3.40.109.10">
    <property type="entry name" value="NADH Oxidase"/>
    <property type="match status" value="1"/>
</dbReference>
<feature type="domain" description="Carrier" evidence="8">
    <location>
        <begin position="581"/>
        <end position="656"/>
    </location>
</feature>
<dbReference type="Gene3D" id="3.30.300.30">
    <property type="match status" value="2"/>
</dbReference>
<keyword evidence="7" id="KW-0812">Transmembrane</keyword>
<dbReference type="InterPro" id="IPR042099">
    <property type="entry name" value="ANL_N_sf"/>
</dbReference>
<dbReference type="InterPro" id="IPR025110">
    <property type="entry name" value="AMP-bd_C"/>
</dbReference>
<keyword evidence="5" id="KW-0436">Ligase</keyword>
<comment type="caution">
    <text evidence="9">The sequence shown here is derived from an EMBL/GenBank/DDBJ whole genome shotgun (WGS) entry which is preliminary data.</text>
</comment>